<dbReference type="InterPro" id="IPR011990">
    <property type="entry name" value="TPR-like_helical_dom_sf"/>
</dbReference>
<dbReference type="GO" id="GO:0016491">
    <property type="term" value="F:oxidoreductase activity"/>
    <property type="evidence" value="ECO:0007669"/>
    <property type="project" value="InterPro"/>
</dbReference>
<feature type="repeat" description="TPR" evidence="1">
    <location>
        <begin position="438"/>
        <end position="471"/>
    </location>
</feature>
<gene>
    <name evidence="3" type="ORF">GF359_09730</name>
</gene>
<evidence type="ECO:0000256" key="1">
    <source>
        <dbReference type="PROSITE-ProRule" id="PRU00339"/>
    </source>
</evidence>
<comment type="caution">
    <text evidence="3">The sequence shown here is derived from an EMBL/GenBank/DDBJ whole genome shotgun (WGS) entry which is preliminary data.</text>
</comment>
<dbReference type="PANTHER" id="PTHR42852">
    <property type="entry name" value="THIOL:DISULFIDE INTERCHANGE PROTEIN DSBE"/>
    <property type="match status" value="1"/>
</dbReference>
<proteinExistence type="predicted"/>
<name>A0A9D5KC65_UNCW3</name>
<dbReference type="Proteomes" id="UP000630660">
    <property type="component" value="Unassembled WGS sequence"/>
</dbReference>
<dbReference type="GO" id="GO:0006950">
    <property type="term" value="P:response to stress"/>
    <property type="evidence" value="ECO:0007669"/>
    <property type="project" value="UniProtKB-ARBA"/>
</dbReference>
<dbReference type="Gene3D" id="1.25.40.10">
    <property type="entry name" value="Tetratricopeptide repeat domain"/>
    <property type="match status" value="2"/>
</dbReference>
<dbReference type="PROSITE" id="PS51352">
    <property type="entry name" value="THIOREDOXIN_2"/>
    <property type="match status" value="1"/>
</dbReference>
<reference evidence="3" key="1">
    <citation type="submission" date="2019-11" db="EMBL/GenBank/DDBJ databases">
        <title>Microbial mats filling the niche in hypersaline microbial mats.</title>
        <authorList>
            <person name="Wong H.L."/>
            <person name="Macleod F.I."/>
            <person name="White R.A. III"/>
            <person name="Burns B.P."/>
        </authorList>
    </citation>
    <scope>NUCLEOTIDE SEQUENCE</scope>
    <source>
        <strain evidence="3">Bin_327</strain>
    </source>
</reference>
<keyword evidence="1" id="KW-0802">TPR repeat</keyword>
<sequence>MFTKTTKLTGGYVIIKRTMGCLSLIAVVVSAQTAIVDENPANPVAGKQASWTVASFDRDTDNPLMIISAYLSDTTLPFLIEGQSTAEGWRFRWEIPEDVSYAGYRIEDDRGPLLDKKSGSIPVQLYNPEGKPAYNNNLYQAVMLYDSQYGDLEVVKELLEKELNHYPNNWTALHFLRSIEVETGERTVEEIIAKFDSLLAEEPDSLEMLHFVTLQYKFSFKDWIPDGEKLLEKCVERYPKSKYWVKIQGIIYNALSQVPGRLGYFERSLFGKFEGDAKEAAYMTVLSHAAENRDAKHMEELVDSFFDEFPSEKLPIQVIIALLQTKYPQPNSQWAEEVDEWLDRYPDAVDLNMMLAYYYKDRDWKKAVKYFRNAAKNSDSPQPVVEFAEATAAKGKNLAEVRKYLKETIDDINMNRYRKMLPETDFQYRHKVYTANKALLYNSLGNIYLTSGDYKDAVENLLKADSFQTLIPGYEKSVYTRLLEASQKAGDLSARKKALLNLLSSEPENTEFMIALSDIYTVEHGSKEGFRDWLKEESQQIHLRFRLNQPLPDFSLMGADGDTLSLSDFQGKVLVINFWGTTCGPCIQEIPQLNELMQSYEDENDMIFLAVANEKPEKVNAFLEENEFTYRHAYELPTMEATRLFQIEAIPTHLVIDRKGYLQFEHVGFSPDLTEILTMEIDALLQTQ</sequence>
<dbReference type="InterPro" id="IPR013766">
    <property type="entry name" value="Thioredoxin_domain"/>
</dbReference>
<dbReference type="AlphaFoldDB" id="A0A9D5KC65"/>
<evidence type="ECO:0000313" key="4">
    <source>
        <dbReference type="Proteomes" id="UP000630660"/>
    </source>
</evidence>
<dbReference type="InterPro" id="IPR036249">
    <property type="entry name" value="Thioredoxin-like_sf"/>
</dbReference>
<protein>
    <submittedName>
        <fullName evidence="3">Redoxin domain-containing protein</fullName>
    </submittedName>
</protein>
<dbReference type="SUPFAM" id="SSF52833">
    <property type="entry name" value="Thioredoxin-like"/>
    <property type="match status" value="1"/>
</dbReference>
<dbReference type="InterPro" id="IPR050553">
    <property type="entry name" value="Thioredoxin_ResA/DsbE_sf"/>
</dbReference>
<dbReference type="Gene3D" id="3.40.30.10">
    <property type="entry name" value="Glutaredoxin"/>
    <property type="match status" value="1"/>
</dbReference>
<dbReference type="PANTHER" id="PTHR42852:SF17">
    <property type="entry name" value="THIOREDOXIN-LIKE PROTEIN HI_1115"/>
    <property type="match status" value="1"/>
</dbReference>
<accession>A0A9D5KC65</accession>
<dbReference type="SUPFAM" id="SSF81901">
    <property type="entry name" value="HCP-like"/>
    <property type="match status" value="1"/>
</dbReference>
<dbReference type="CDD" id="cd02966">
    <property type="entry name" value="TlpA_like_family"/>
    <property type="match status" value="1"/>
</dbReference>
<dbReference type="EMBL" id="WJKJ01000321">
    <property type="protein sequence ID" value="MBD3365479.1"/>
    <property type="molecule type" value="Genomic_DNA"/>
</dbReference>
<organism evidence="3 4">
    <name type="scientific">candidate division WOR-3 bacterium</name>
    <dbReference type="NCBI Taxonomy" id="2052148"/>
    <lineage>
        <taxon>Bacteria</taxon>
        <taxon>Bacteria division WOR-3</taxon>
    </lineage>
</organism>
<dbReference type="PROSITE" id="PS50005">
    <property type="entry name" value="TPR"/>
    <property type="match status" value="1"/>
</dbReference>
<feature type="domain" description="Thioredoxin" evidence="2">
    <location>
        <begin position="545"/>
        <end position="686"/>
    </location>
</feature>
<dbReference type="InterPro" id="IPR019734">
    <property type="entry name" value="TPR_rpt"/>
</dbReference>
<evidence type="ECO:0000313" key="3">
    <source>
        <dbReference type="EMBL" id="MBD3365479.1"/>
    </source>
</evidence>
<dbReference type="InterPro" id="IPR013740">
    <property type="entry name" value="Redoxin"/>
</dbReference>
<evidence type="ECO:0000259" key="2">
    <source>
        <dbReference type="PROSITE" id="PS51352"/>
    </source>
</evidence>
<dbReference type="Pfam" id="PF08534">
    <property type="entry name" value="Redoxin"/>
    <property type="match status" value="1"/>
</dbReference>